<protein>
    <submittedName>
        <fullName evidence="1">Uncharacterized protein</fullName>
    </submittedName>
</protein>
<accession>A0A934PVC4</accession>
<reference evidence="1" key="1">
    <citation type="submission" date="2020-12" db="EMBL/GenBank/DDBJ databases">
        <title>Ramlibacter sp. nov., isolated from a freshwater alga, Cryptomonas.</title>
        <authorList>
            <person name="Kim H.M."/>
            <person name="Jeon C.O."/>
        </authorList>
    </citation>
    <scope>NUCLEOTIDE SEQUENCE</scope>
    <source>
        <strain evidence="1">CrO1</strain>
    </source>
</reference>
<evidence type="ECO:0000313" key="1">
    <source>
        <dbReference type="EMBL" id="MBK0391144.1"/>
    </source>
</evidence>
<dbReference type="PROSITE" id="PS51257">
    <property type="entry name" value="PROKAR_LIPOPROTEIN"/>
    <property type="match status" value="1"/>
</dbReference>
<evidence type="ECO:0000313" key="2">
    <source>
        <dbReference type="Proteomes" id="UP000617041"/>
    </source>
</evidence>
<dbReference type="EMBL" id="JAEDAO010000001">
    <property type="protein sequence ID" value="MBK0391144.1"/>
    <property type="molecule type" value="Genomic_DNA"/>
</dbReference>
<organism evidence="1 2">
    <name type="scientific">Ramlibacter algicola</name>
    <dbReference type="NCBI Taxonomy" id="2795217"/>
    <lineage>
        <taxon>Bacteria</taxon>
        <taxon>Pseudomonadati</taxon>
        <taxon>Pseudomonadota</taxon>
        <taxon>Betaproteobacteria</taxon>
        <taxon>Burkholderiales</taxon>
        <taxon>Comamonadaceae</taxon>
        <taxon>Ramlibacter</taxon>
    </lineage>
</organism>
<dbReference type="Proteomes" id="UP000617041">
    <property type="component" value="Unassembled WGS sequence"/>
</dbReference>
<dbReference type="AlphaFoldDB" id="A0A934PVC4"/>
<dbReference type="RefSeq" id="WP_200785986.1">
    <property type="nucleotide sequence ID" value="NZ_JAEDAO010000001.1"/>
</dbReference>
<proteinExistence type="predicted"/>
<name>A0A934PVC4_9BURK</name>
<keyword evidence="2" id="KW-1185">Reference proteome</keyword>
<gene>
    <name evidence="1" type="ORF">I8E28_00945</name>
</gene>
<comment type="caution">
    <text evidence="1">The sequence shown here is derived from an EMBL/GenBank/DDBJ whole genome shotgun (WGS) entry which is preliminary data.</text>
</comment>
<sequence>MKNAHWIAPALLAVGLAGCGGGGGGGDGGATAGGGGTVSAPAPAPAVVITQANAPTVGAHGLDAAQDDSSTNTAGILTGVQVQGGADVGPLALAAIARRMGGKVTALPLASGVQVDETQPCQNGGSVRIVGTVASNSALGAGDDLTITATNCAEPVNGVMTTLNGQMRFEITAGSMPGSGVPPFHVVLRVTTTALSVQTSTDLATSDGDMTIDLTMTSSTAQTLVVSGTSLSSSATINGVQRRRTLANYSQRVVLNGSTVTGAVSGTVTTDSTRLGPAGGTFTLSTPQDLRWSTTSDAPVAGQLKVTGAGNSAVRLTFGASSVTVETDANGDGTYEGSTTATVAQLQGLL</sequence>